<dbReference type="InterPro" id="IPR036138">
    <property type="entry name" value="PBP_dimer_sf"/>
</dbReference>
<evidence type="ECO:0000256" key="4">
    <source>
        <dbReference type="ARBA" id="ARBA00012865"/>
    </source>
</evidence>
<dbReference type="InterPro" id="IPR050515">
    <property type="entry name" value="Beta-lactam/transpept"/>
</dbReference>
<evidence type="ECO:0000256" key="15">
    <source>
        <dbReference type="ARBA" id="ARBA00023251"/>
    </source>
</evidence>
<evidence type="ECO:0000256" key="9">
    <source>
        <dbReference type="ARBA" id="ARBA00022729"/>
    </source>
</evidence>
<evidence type="ECO:0000256" key="7">
    <source>
        <dbReference type="ARBA" id="ARBA00022670"/>
    </source>
</evidence>
<dbReference type="PROSITE" id="PS00337">
    <property type="entry name" value="BETA_LACTAMASE_D"/>
    <property type="match status" value="1"/>
</dbReference>
<dbReference type="Pfam" id="PF00905">
    <property type="entry name" value="Transpeptidase"/>
    <property type="match status" value="1"/>
</dbReference>
<protein>
    <recommendedName>
        <fullName evidence="4">beta-lactamase</fullName>
        <ecNumber evidence="4">3.5.2.6</ecNumber>
    </recommendedName>
</protein>
<gene>
    <name evidence="20" type="ordered locus">PCC_0429</name>
</gene>
<keyword evidence="20" id="KW-0934">Plastid</keyword>
<evidence type="ECO:0000256" key="1">
    <source>
        <dbReference type="ARBA" id="ARBA00004167"/>
    </source>
</evidence>
<proteinExistence type="inferred from homology"/>
<keyword evidence="9" id="KW-0732">Signal</keyword>
<comment type="subcellular location">
    <subcellularLocation>
        <location evidence="2">Cell membrane</location>
    </subcellularLocation>
    <subcellularLocation>
        <location evidence="1">Membrane</location>
        <topology evidence="1">Single-pass membrane protein</topology>
    </subcellularLocation>
</comment>
<keyword evidence="16" id="KW-0961">Cell wall biogenesis/degradation</keyword>
<evidence type="ECO:0000256" key="16">
    <source>
        <dbReference type="ARBA" id="ARBA00023316"/>
    </source>
</evidence>
<dbReference type="Gene3D" id="3.30.1390.30">
    <property type="entry name" value="Penicillin-binding protein 2a, domain 3"/>
    <property type="match status" value="1"/>
</dbReference>
<evidence type="ECO:0000256" key="14">
    <source>
        <dbReference type="ARBA" id="ARBA00023136"/>
    </source>
</evidence>
<keyword evidence="6" id="KW-0997">Cell inner membrane</keyword>
<dbReference type="InterPro" id="IPR002137">
    <property type="entry name" value="Beta-lactam_class-D_AS"/>
</dbReference>
<reference evidence="20" key="2">
    <citation type="journal article" date="2008" name="Curr. Biol.">
        <title>Chromatophore genome sequence of Paulinella sheds light on acquisition of photosynthesis by eukaryotes.</title>
        <authorList>
            <person name="Nowack E.C.M."/>
            <person name="Melkonian M."/>
            <person name="Gloeckner G."/>
        </authorList>
    </citation>
    <scope>NUCLEOTIDE SEQUENCE [LARGE SCALE GENOMIC DNA]</scope>
</reference>
<reference evidence="20" key="1">
    <citation type="submission" date="2007-08" db="EMBL/GenBank/DDBJ databases">
        <authorList>
            <person name="Gloeckner G."/>
            <person name="Nowack E."/>
            <person name="Melkonian M."/>
        </authorList>
    </citation>
    <scope>NUCLEOTIDE SEQUENCE</scope>
</reference>
<dbReference type="PANTHER" id="PTHR30627:SF2">
    <property type="entry name" value="PEPTIDOGLYCAN D,D-TRANSPEPTIDASE MRDA"/>
    <property type="match status" value="1"/>
</dbReference>
<evidence type="ECO:0000256" key="13">
    <source>
        <dbReference type="ARBA" id="ARBA00022989"/>
    </source>
</evidence>
<dbReference type="GO" id="GO:0008658">
    <property type="term" value="F:penicillin binding"/>
    <property type="evidence" value="ECO:0007669"/>
    <property type="project" value="InterPro"/>
</dbReference>
<keyword evidence="12" id="KW-0573">Peptidoglycan synthesis</keyword>
<sequence>MPIFFPLFKPRLTGVSNQGSFLLSFVVLACGAIISRLIWLQILHGSMYKFTVYQSRTRLVPRAPIRGRLLDRNGAILASNLLLYNLYLKPKFRNSSNWPSLRNRLATLLQVSPEELDKRCQEEAKTSPYRFNLAKELSTKQILTFFERIKDFEGTEMDTEAKRLYPHGSLGAHVLGYVGSVAAEEYSYLKTKGYHLDDRIGRSGIELACEKLLRGSWGLQKFEVNALGVVQRKLEDKPALAGKDVKLTIDLELQKVAEKALTRVQAGAIVAMDPQTGAIRAMVSRPNYNPNVFAIAPSQIEWRHLNSDGAPLLNRVLQGFPPASTFKIVATIAALESGRYAPEDLELSSRSFCYQGKCYSDHVAIGFIPFPVALALSSNTVFYRVGLRLGFEELFKTAHRVGYGTQTGIEVKLEESPGLIGDPGFKAKHFGQPWTSVDTIVSAIGQGMVEVTPLQMARLYCIVANGGWLVTPHLIEKPTRRQSLGLKPETLGTLRNGLRKVVTMGTASVLNDPSLPAVAGKTGTAENPPHRDHAWFGGYAPNHSPSLVVIIFCENSGGFGGTVAAPMAKDLFKTWFQVRPWY</sequence>
<evidence type="ECO:0000256" key="3">
    <source>
        <dbReference type="ARBA" id="ARBA00007898"/>
    </source>
</evidence>
<dbReference type="GeneID" id="6481862"/>
<dbReference type="GO" id="GO:0009002">
    <property type="term" value="F:serine-type D-Ala-D-Ala carboxypeptidase activity"/>
    <property type="evidence" value="ECO:0007669"/>
    <property type="project" value="InterPro"/>
</dbReference>
<accession>B1X4J9</accession>
<evidence type="ECO:0000259" key="18">
    <source>
        <dbReference type="Pfam" id="PF00905"/>
    </source>
</evidence>
<keyword evidence="13 17" id="KW-1133">Transmembrane helix</keyword>
<dbReference type="EMBL" id="CP000815">
    <property type="protein sequence ID" value="ACB42868.1"/>
    <property type="molecule type" value="Genomic_DNA"/>
</dbReference>
<dbReference type="InterPro" id="IPR012338">
    <property type="entry name" value="Beta-lactam/transpept-like"/>
</dbReference>
<dbReference type="RefSeq" id="YP_002049078.1">
    <property type="nucleotide sequence ID" value="NC_011087.1"/>
</dbReference>
<feature type="domain" description="Penicillin-binding protein dimerisation" evidence="19">
    <location>
        <begin position="63"/>
        <end position="233"/>
    </location>
</feature>
<dbReference type="NCBIfam" id="TIGR03423">
    <property type="entry name" value="pbp2_mrdA"/>
    <property type="match status" value="1"/>
</dbReference>
<dbReference type="InterPro" id="IPR017790">
    <property type="entry name" value="Penicillin-binding_protein_2"/>
</dbReference>
<keyword evidence="5" id="KW-1003">Cell membrane</keyword>
<dbReference type="SUPFAM" id="SSF56519">
    <property type="entry name" value="Penicillin binding protein dimerisation domain"/>
    <property type="match status" value="1"/>
</dbReference>
<keyword evidence="14 17" id="KW-0472">Membrane</keyword>
<dbReference type="PANTHER" id="PTHR30627">
    <property type="entry name" value="PEPTIDOGLYCAN D,D-TRANSPEPTIDASE"/>
    <property type="match status" value="1"/>
</dbReference>
<dbReference type="GO" id="GO:0017001">
    <property type="term" value="P:antibiotic catabolic process"/>
    <property type="evidence" value="ECO:0007669"/>
    <property type="project" value="InterPro"/>
</dbReference>
<evidence type="ECO:0000256" key="12">
    <source>
        <dbReference type="ARBA" id="ARBA00022984"/>
    </source>
</evidence>
<dbReference type="EC" id="3.5.2.6" evidence="4"/>
<evidence type="ECO:0000313" key="20">
    <source>
        <dbReference type="EMBL" id="ACB42868.1"/>
    </source>
</evidence>
<comment type="similarity">
    <text evidence="3">Belongs to the class-D beta-lactamase family.</text>
</comment>
<dbReference type="GO" id="GO:0008800">
    <property type="term" value="F:beta-lactamase activity"/>
    <property type="evidence" value="ECO:0007669"/>
    <property type="project" value="InterPro"/>
</dbReference>
<keyword evidence="7" id="KW-0645">Protease</keyword>
<feature type="domain" description="Penicillin-binding protein transpeptidase" evidence="18">
    <location>
        <begin position="267"/>
        <end position="572"/>
    </location>
</feature>
<evidence type="ECO:0000256" key="10">
    <source>
        <dbReference type="ARBA" id="ARBA00022801"/>
    </source>
</evidence>
<keyword evidence="15" id="KW-0046">Antibiotic resistance</keyword>
<dbReference type="GO" id="GO:0071555">
    <property type="term" value="P:cell wall organization"/>
    <property type="evidence" value="ECO:0007669"/>
    <property type="project" value="UniProtKB-KW"/>
</dbReference>
<dbReference type="Gene3D" id="3.40.710.10">
    <property type="entry name" value="DD-peptidase/beta-lactamase superfamily"/>
    <property type="match status" value="1"/>
</dbReference>
<dbReference type="Pfam" id="PF03717">
    <property type="entry name" value="PBP_dimer"/>
    <property type="match status" value="1"/>
</dbReference>
<name>B1X4J9_PAUCH</name>
<evidence type="ECO:0000256" key="6">
    <source>
        <dbReference type="ARBA" id="ARBA00022519"/>
    </source>
</evidence>
<geneLocation type="organellar chromatophore" evidence="20"/>
<evidence type="ECO:0000256" key="5">
    <source>
        <dbReference type="ARBA" id="ARBA00022475"/>
    </source>
</evidence>
<dbReference type="AlphaFoldDB" id="B1X4J9"/>
<feature type="transmembrane region" description="Helical" evidence="17">
    <location>
        <begin position="20"/>
        <end position="39"/>
    </location>
</feature>
<dbReference type="GO" id="GO:0006508">
    <property type="term" value="P:proteolysis"/>
    <property type="evidence" value="ECO:0007669"/>
    <property type="project" value="UniProtKB-KW"/>
</dbReference>
<dbReference type="SUPFAM" id="SSF56601">
    <property type="entry name" value="beta-lactamase/transpeptidase-like"/>
    <property type="match status" value="1"/>
</dbReference>
<dbReference type="InterPro" id="IPR005311">
    <property type="entry name" value="PBP_dimer"/>
</dbReference>
<keyword evidence="11" id="KW-0133">Cell shape</keyword>
<dbReference type="GO" id="GO:0005886">
    <property type="term" value="C:plasma membrane"/>
    <property type="evidence" value="ECO:0007669"/>
    <property type="project" value="UniProtKB-SubCell"/>
</dbReference>
<evidence type="ECO:0000256" key="8">
    <source>
        <dbReference type="ARBA" id="ARBA00022692"/>
    </source>
</evidence>
<keyword evidence="10" id="KW-0378">Hydrolase</keyword>
<organism evidence="20">
    <name type="scientific">Paulinella chromatophora</name>
    <dbReference type="NCBI Taxonomy" id="39717"/>
    <lineage>
        <taxon>Eukaryota</taxon>
        <taxon>Sar</taxon>
        <taxon>Rhizaria</taxon>
        <taxon>Cercozoa</taxon>
        <taxon>Imbricatea</taxon>
        <taxon>Silicofilosea</taxon>
        <taxon>Euglyphida</taxon>
        <taxon>Paulinellidae</taxon>
        <taxon>Paulinella</taxon>
    </lineage>
</organism>
<dbReference type="GO" id="GO:0008360">
    <property type="term" value="P:regulation of cell shape"/>
    <property type="evidence" value="ECO:0007669"/>
    <property type="project" value="UniProtKB-KW"/>
</dbReference>
<evidence type="ECO:0000256" key="17">
    <source>
        <dbReference type="SAM" id="Phobius"/>
    </source>
</evidence>
<dbReference type="InterPro" id="IPR001460">
    <property type="entry name" value="PCN-bd_Tpept"/>
</dbReference>
<dbReference type="GO" id="GO:0071972">
    <property type="term" value="F:peptidoglycan L,D-transpeptidase activity"/>
    <property type="evidence" value="ECO:0007669"/>
    <property type="project" value="TreeGrafter"/>
</dbReference>
<dbReference type="GO" id="GO:0046677">
    <property type="term" value="P:response to antibiotic"/>
    <property type="evidence" value="ECO:0007669"/>
    <property type="project" value="UniProtKB-KW"/>
</dbReference>
<evidence type="ECO:0000256" key="2">
    <source>
        <dbReference type="ARBA" id="ARBA00004236"/>
    </source>
</evidence>
<evidence type="ECO:0000259" key="19">
    <source>
        <dbReference type="Pfam" id="PF03717"/>
    </source>
</evidence>
<keyword evidence="8 17" id="KW-0812">Transmembrane</keyword>
<dbReference type="Gene3D" id="3.90.1310.10">
    <property type="entry name" value="Penicillin-binding protein 2a (Domain 2)"/>
    <property type="match status" value="1"/>
</dbReference>
<evidence type="ECO:0000256" key="11">
    <source>
        <dbReference type="ARBA" id="ARBA00022960"/>
    </source>
</evidence>